<feature type="transmembrane region" description="Helical" evidence="1">
    <location>
        <begin position="463"/>
        <end position="487"/>
    </location>
</feature>
<dbReference type="InterPro" id="IPR048347">
    <property type="entry name" value="Sarcoglycan_C"/>
</dbReference>
<proteinExistence type="predicted"/>
<dbReference type="PANTHER" id="PTHR10132:SF14">
    <property type="entry name" value="SARCOGLYCAN ALPHA, ISOFORM C"/>
    <property type="match status" value="1"/>
</dbReference>
<accession>A0ABQ8SGM2</accession>
<keyword evidence="1" id="KW-0812">Transmembrane</keyword>
<evidence type="ECO:0000313" key="5">
    <source>
        <dbReference type="Proteomes" id="UP001148838"/>
    </source>
</evidence>
<evidence type="ECO:0000256" key="1">
    <source>
        <dbReference type="SAM" id="Phobius"/>
    </source>
</evidence>
<keyword evidence="5" id="KW-1185">Reference proteome</keyword>
<protein>
    <recommendedName>
        <fullName evidence="6">Mariner Mos1 transposase</fullName>
    </recommendedName>
</protein>
<evidence type="ECO:0000259" key="2">
    <source>
        <dbReference type="Pfam" id="PF05510"/>
    </source>
</evidence>
<dbReference type="Pfam" id="PF20989">
    <property type="entry name" value="Sarcoglycan_2_C"/>
    <property type="match status" value="1"/>
</dbReference>
<gene>
    <name evidence="4" type="ORF">ANN_15233</name>
</gene>
<organism evidence="4 5">
    <name type="scientific">Periplaneta americana</name>
    <name type="common">American cockroach</name>
    <name type="synonym">Blatta americana</name>
    <dbReference type="NCBI Taxonomy" id="6978"/>
    <lineage>
        <taxon>Eukaryota</taxon>
        <taxon>Metazoa</taxon>
        <taxon>Ecdysozoa</taxon>
        <taxon>Arthropoda</taxon>
        <taxon>Hexapoda</taxon>
        <taxon>Insecta</taxon>
        <taxon>Pterygota</taxon>
        <taxon>Neoptera</taxon>
        <taxon>Polyneoptera</taxon>
        <taxon>Dictyoptera</taxon>
        <taxon>Blattodea</taxon>
        <taxon>Blattoidea</taxon>
        <taxon>Blattidae</taxon>
        <taxon>Blattinae</taxon>
        <taxon>Periplaneta</taxon>
    </lineage>
</organism>
<evidence type="ECO:0000259" key="3">
    <source>
        <dbReference type="Pfam" id="PF20989"/>
    </source>
</evidence>
<dbReference type="PANTHER" id="PTHR10132">
    <property type="entry name" value="ALPHA-/EPSILON-SARCOGLYCAN FAMILY MEMBER"/>
    <property type="match status" value="1"/>
</dbReference>
<dbReference type="Proteomes" id="UP001148838">
    <property type="component" value="Unassembled WGS sequence"/>
</dbReference>
<dbReference type="Pfam" id="PF05510">
    <property type="entry name" value="Sarcoglycan_2"/>
    <property type="match status" value="1"/>
</dbReference>
<dbReference type="InterPro" id="IPR036397">
    <property type="entry name" value="RNaseH_sf"/>
</dbReference>
<name>A0ABQ8SGM2_PERAM</name>
<dbReference type="InterPro" id="IPR008908">
    <property type="entry name" value="Sarcoglycan_alpha/epsilon"/>
</dbReference>
<dbReference type="Gene3D" id="3.30.420.10">
    <property type="entry name" value="Ribonuclease H-like superfamily/Ribonuclease H"/>
    <property type="match status" value="1"/>
</dbReference>
<evidence type="ECO:0008006" key="6">
    <source>
        <dbReference type="Google" id="ProtNLM"/>
    </source>
</evidence>
<keyword evidence="1" id="KW-0472">Membrane</keyword>
<evidence type="ECO:0000313" key="4">
    <source>
        <dbReference type="EMBL" id="KAJ4432976.1"/>
    </source>
</evidence>
<dbReference type="EMBL" id="JAJSOF020000027">
    <property type="protein sequence ID" value="KAJ4432976.1"/>
    <property type="molecule type" value="Genomic_DNA"/>
</dbReference>
<dbReference type="InterPro" id="IPR048346">
    <property type="entry name" value="Sarcoglycan_N"/>
</dbReference>
<keyword evidence="1" id="KW-1133">Transmembrane helix</keyword>
<reference evidence="4 5" key="1">
    <citation type="journal article" date="2022" name="Allergy">
        <title>Genome assembly and annotation of Periplaneta americana reveal a comprehensive cockroach allergen profile.</title>
        <authorList>
            <person name="Wang L."/>
            <person name="Xiong Q."/>
            <person name="Saelim N."/>
            <person name="Wang L."/>
            <person name="Nong W."/>
            <person name="Wan A.T."/>
            <person name="Shi M."/>
            <person name="Liu X."/>
            <person name="Cao Q."/>
            <person name="Hui J.H.L."/>
            <person name="Sookrung N."/>
            <person name="Leung T.F."/>
            <person name="Tungtrongchitr A."/>
            <person name="Tsui S.K.W."/>
        </authorList>
    </citation>
    <scope>NUCLEOTIDE SEQUENCE [LARGE SCALE GENOMIC DNA]</scope>
    <source>
        <strain evidence="4">PWHHKU_190912</strain>
    </source>
</reference>
<feature type="domain" description="Sarcoglycan alpha/epsilon second" evidence="3">
    <location>
        <begin position="81"/>
        <end position="205"/>
    </location>
</feature>
<comment type="caution">
    <text evidence="4">The sequence shown here is derived from an EMBL/GenBank/DDBJ whole genome shotgun (WGS) entry which is preliminary data.</text>
</comment>
<feature type="domain" description="Sarcoglycan alpha/epsilon N-terminal" evidence="2">
    <location>
        <begin position="8"/>
        <end position="72"/>
    </location>
</feature>
<sequence length="492" mass="56702">MDNDVSTKDQFSYRPSLLNAPDLPPWIHYIYSNRHQTGFLYGVPPRQHGDLELEIVGLNRKNYETRRRVVYMNIEEKPDPAKHEVQLKIDNLNVEDMFDSYRLNRLLDVFRCQLWRESEDDLYVTFLASAVHLGARHPLRPNEGEGVVLRIGSRAQFSAALQKLQDEVKPLWKLGTCPRDFKRTTVERSFREEGFVLDWCAFRLIAAVLDIHQKQRVVIEFLCSENETVGNIHKRLKKVYGDAAVDRKGLLLVDIMPHGTTINSDAYVATLKKLQARLNHVRPDREKQDVLLLHNNARPHVSHKTTDQIRKLGWTTLKPPPSSPDLAPCSYHLFGKLKESLRGTRFEDDDFLVHAAKEWFKHVGPDFYCACIQYRPSFQGGVRQLKGMGIMWKRDILFLKNVSAFCENSKAVEASSSSLHQHLPNGADAELPIDHRPLILGHEDLWSRPSKSQVPQRSYVSEFVYTIMVPMLVMIILVLILSLILCFHHEGM</sequence>